<dbReference type="PANTHER" id="PTHR12305:SF81">
    <property type="entry name" value="PHOSPHATIDYLINOSITOL 3,4,5-TRISPHOSPHATE 3-PHOSPHATASE AND DUAL-SPECIFICITY PROTEIN PHOSPHATASE PTEN"/>
    <property type="match status" value="1"/>
</dbReference>
<dbReference type="GO" id="GO:0046856">
    <property type="term" value="P:phosphatidylinositol dephosphorylation"/>
    <property type="evidence" value="ECO:0007669"/>
    <property type="project" value="TreeGrafter"/>
</dbReference>
<evidence type="ECO:0000313" key="7">
    <source>
        <dbReference type="Proteomes" id="UP000054166"/>
    </source>
</evidence>
<accession>A0A0C3G1N7</accession>
<dbReference type="SUPFAM" id="SSF52799">
    <property type="entry name" value="(Phosphotyrosine protein) phosphatases II"/>
    <property type="match status" value="1"/>
</dbReference>
<dbReference type="GO" id="GO:0005829">
    <property type="term" value="C:cytosol"/>
    <property type="evidence" value="ECO:0007669"/>
    <property type="project" value="TreeGrafter"/>
</dbReference>
<dbReference type="GO" id="GO:0005886">
    <property type="term" value="C:plasma membrane"/>
    <property type="evidence" value="ECO:0007669"/>
    <property type="project" value="TreeGrafter"/>
</dbReference>
<dbReference type="GO" id="GO:0016314">
    <property type="term" value="F:phosphatidylinositol-3,4,5-trisphosphate 3-phosphatase activity"/>
    <property type="evidence" value="ECO:0007669"/>
    <property type="project" value="UniProtKB-EC"/>
</dbReference>
<organism evidence="6 7">
    <name type="scientific">Piloderma croceum (strain F 1598)</name>
    <dbReference type="NCBI Taxonomy" id="765440"/>
    <lineage>
        <taxon>Eukaryota</taxon>
        <taxon>Fungi</taxon>
        <taxon>Dikarya</taxon>
        <taxon>Basidiomycota</taxon>
        <taxon>Agaricomycotina</taxon>
        <taxon>Agaricomycetes</taxon>
        <taxon>Agaricomycetidae</taxon>
        <taxon>Atheliales</taxon>
        <taxon>Atheliaceae</taxon>
        <taxon>Piloderma</taxon>
    </lineage>
</organism>
<dbReference type="PANTHER" id="PTHR12305">
    <property type="entry name" value="PHOSPHATASE WITH HOMOLOGY TO TENSIN"/>
    <property type="match status" value="1"/>
</dbReference>
<dbReference type="PROSITE" id="PS50056">
    <property type="entry name" value="TYR_PHOSPHATASE_2"/>
    <property type="match status" value="1"/>
</dbReference>
<dbReference type="GO" id="GO:0051896">
    <property type="term" value="P:regulation of phosphatidylinositol 3-kinase/protein kinase B signal transduction"/>
    <property type="evidence" value="ECO:0007669"/>
    <property type="project" value="TreeGrafter"/>
</dbReference>
<evidence type="ECO:0000256" key="1">
    <source>
        <dbReference type="ARBA" id="ARBA00013015"/>
    </source>
</evidence>
<dbReference type="EC" id="3.1.3.67" evidence="1"/>
<keyword evidence="2" id="KW-0378">Hydrolase</keyword>
<dbReference type="HOGENOM" id="CLU_026170_0_0_1"/>
<name>A0A0C3G1N7_PILCF</name>
<feature type="domain" description="Tyrosine specific protein phosphatases" evidence="4">
    <location>
        <begin position="117"/>
        <end position="147"/>
    </location>
</feature>
<protein>
    <recommendedName>
        <fullName evidence="1">phosphatidylinositol-3,4,5-trisphosphate 3-phosphatase</fullName>
        <ecNumber evidence="1">3.1.3.67</ecNumber>
    </recommendedName>
</protein>
<dbReference type="Gene3D" id="3.90.190.10">
    <property type="entry name" value="Protein tyrosine phosphatase superfamily"/>
    <property type="match status" value="1"/>
</dbReference>
<sequence>MTDYVRRLVSGNKARFKDGKLNLELDLVYVTDSVIIMGYPASGIEGLYRNRREDAQKFLRQRHGTNFWVYNFCPIRENSYPSSVFDGRVSRYPFPDHHAPPLALLPLAAREMHAWLQGSQDRVIVLHCKAGKGRSGTLACTYLLSLEDSPTPPRLERSYSAKQWAKNRADELMQAMPTDDTAADLEMTRQATSGGEAKASISKKYDTDGAGLLKPPPNSISLQSMTPASGPPAPASIQGQETTANSFSGPLKNVLDLHTSRRMKTSSTDTKVKQGVSIPSQRRWLYYWSLLLTHQAPANFWPRSPGPDVSRVKVRITQIEVRMKEISGFKMNLVKVANVVIGRTRGGKGNDNGHIWASLARYDDEFVDKLEEWERRTRDESGHLGRRKHGSEHGEDEELGDLFVDQKWDKGKMVRSFARMGAVGVSSIQKENSEKDGHIICHTLRPLTDAKWASIRNEVQQDVPKVLAETIMPSEANSIADITHTLSTEGGIVVDAGREVRIKLYMGQVFIGWLWFIPTFHMPHPLSPTHGTTRFILTRKELDFALGVGSAIIDVEISIQVCEEAEVNMIHPLAKQNTQELEDKEVDEPASIVSTVIAAAAGGMEEAVEVKQAAED</sequence>
<keyword evidence="7" id="KW-1185">Reference proteome</keyword>
<evidence type="ECO:0000256" key="2">
    <source>
        <dbReference type="ARBA" id="ARBA00022801"/>
    </source>
</evidence>
<dbReference type="GO" id="GO:0042995">
    <property type="term" value="C:cell projection"/>
    <property type="evidence" value="ECO:0007669"/>
    <property type="project" value="TreeGrafter"/>
</dbReference>
<dbReference type="InParanoid" id="A0A0C3G1N7"/>
<dbReference type="OrthoDB" id="5632at2759"/>
<reference evidence="6 7" key="1">
    <citation type="submission" date="2014-04" db="EMBL/GenBank/DDBJ databases">
        <authorList>
            <consortium name="DOE Joint Genome Institute"/>
            <person name="Kuo A."/>
            <person name="Tarkka M."/>
            <person name="Buscot F."/>
            <person name="Kohler A."/>
            <person name="Nagy L.G."/>
            <person name="Floudas D."/>
            <person name="Copeland A."/>
            <person name="Barry K.W."/>
            <person name="Cichocki N."/>
            <person name="Veneault-Fourrey C."/>
            <person name="LaButti K."/>
            <person name="Lindquist E.A."/>
            <person name="Lipzen A."/>
            <person name="Lundell T."/>
            <person name="Morin E."/>
            <person name="Murat C."/>
            <person name="Sun H."/>
            <person name="Tunlid A."/>
            <person name="Henrissat B."/>
            <person name="Grigoriev I.V."/>
            <person name="Hibbett D.S."/>
            <person name="Martin F."/>
            <person name="Nordberg H.P."/>
            <person name="Cantor M.N."/>
            <person name="Hua S.X."/>
        </authorList>
    </citation>
    <scope>NUCLEOTIDE SEQUENCE [LARGE SCALE GENOMIC DNA]</scope>
    <source>
        <strain evidence="6 7">F 1598</strain>
    </source>
</reference>
<dbReference type="STRING" id="765440.A0A0C3G1N7"/>
<dbReference type="InterPro" id="IPR029023">
    <property type="entry name" value="Tensin_phosphatase"/>
</dbReference>
<dbReference type="GO" id="GO:0004725">
    <property type="term" value="F:protein tyrosine phosphatase activity"/>
    <property type="evidence" value="ECO:0007669"/>
    <property type="project" value="TreeGrafter"/>
</dbReference>
<reference evidence="7" key="2">
    <citation type="submission" date="2015-01" db="EMBL/GenBank/DDBJ databases">
        <title>Evolutionary Origins and Diversification of the Mycorrhizal Mutualists.</title>
        <authorList>
            <consortium name="DOE Joint Genome Institute"/>
            <consortium name="Mycorrhizal Genomics Consortium"/>
            <person name="Kohler A."/>
            <person name="Kuo A."/>
            <person name="Nagy L.G."/>
            <person name="Floudas D."/>
            <person name="Copeland A."/>
            <person name="Barry K.W."/>
            <person name="Cichocki N."/>
            <person name="Veneault-Fourrey C."/>
            <person name="LaButti K."/>
            <person name="Lindquist E.A."/>
            <person name="Lipzen A."/>
            <person name="Lundell T."/>
            <person name="Morin E."/>
            <person name="Murat C."/>
            <person name="Riley R."/>
            <person name="Ohm R."/>
            <person name="Sun H."/>
            <person name="Tunlid A."/>
            <person name="Henrissat B."/>
            <person name="Grigoriev I.V."/>
            <person name="Hibbett D.S."/>
            <person name="Martin F."/>
        </authorList>
    </citation>
    <scope>NUCLEOTIDE SEQUENCE [LARGE SCALE GENOMIC DNA]</scope>
    <source>
        <strain evidence="7">F 1598</strain>
    </source>
</reference>
<dbReference type="InterPro" id="IPR000387">
    <property type="entry name" value="Tyr_Pase_dom"/>
</dbReference>
<proteinExistence type="predicted"/>
<feature type="domain" description="Phosphatase tensin-type" evidence="5">
    <location>
        <begin position="16"/>
        <end position="295"/>
    </location>
</feature>
<dbReference type="PROSITE" id="PS00383">
    <property type="entry name" value="TYR_PHOSPHATASE_1"/>
    <property type="match status" value="1"/>
</dbReference>
<dbReference type="InterPro" id="IPR016130">
    <property type="entry name" value="Tyr_Pase_AS"/>
</dbReference>
<evidence type="ECO:0000259" key="5">
    <source>
        <dbReference type="PROSITE" id="PS51181"/>
    </source>
</evidence>
<feature type="compositionally biased region" description="Polar residues" evidence="3">
    <location>
        <begin position="237"/>
        <end position="248"/>
    </location>
</feature>
<dbReference type="InterPro" id="IPR051281">
    <property type="entry name" value="Dual-spec_lipid-protein_phosph"/>
</dbReference>
<dbReference type="GO" id="GO:0043491">
    <property type="term" value="P:phosphatidylinositol 3-kinase/protein kinase B signal transduction"/>
    <property type="evidence" value="ECO:0007669"/>
    <property type="project" value="TreeGrafter"/>
</dbReference>
<evidence type="ECO:0000313" key="6">
    <source>
        <dbReference type="EMBL" id="KIM85749.1"/>
    </source>
</evidence>
<evidence type="ECO:0000259" key="4">
    <source>
        <dbReference type="PROSITE" id="PS50056"/>
    </source>
</evidence>
<gene>
    <name evidence="6" type="ORF">PILCRDRAFT_96304</name>
</gene>
<dbReference type="GO" id="GO:0048870">
    <property type="term" value="P:cell motility"/>
    <property type="evidence" value="ECO:0007669"/>
    <property type="project" value="TreeGrafter"/>
</dbReference>
<dbReference type="PROSITE" id="PS51181">
    <property type="entry name" value="PPASE_TENSIN"/>
    <property type="match status" value="1"/>
</dbReference>
<dbReference type="InterPro" id="IPR029021">
    <property type="entry name" value="Prot-tyrosine_phosphatase-like"/>
</dbReference>
<evidence type="ECO:0000256" key="3">
    <source>
        <dbReference type="SAM" id="MobiDB-lite"/>
    </source>
</evidence>
<feature type="region of interest" description="Disordered" evidence="3">
    <location>
        <begin position="190"/>
        <end position="251"/>
    </location>
</feature>
<dbReference type="EMBL" id="KN832984">
    <property type="protein sequence ID" value="KIM85749.1"/>
    <property type="molecule type" value="Genomic_DNA"/>
</dbReference>
<dbReference type="AlphaFoldDB" id="A0A0C3G1N7"/>
<dbReference type="GO" id="GO:0005634">
    <property type="term" value="C:nucleus"/>
    <property type="evidence" value="ECO:0007669"/>
    <property type="project" value="TreeGrafter"/>
</dbReference>
<dbReference type="Proteomes" id="UP000054166">
    <property type="component" value="Unassembled WGS sequence"/>
</dbReference>